<keyword evidence="1" id="KW-0732">Signal</keyword>
<gene>
    <name evidence="4" type="ORF">Acy02nite_73240</name>
</gene>
<reference evidence="4" key="1">
    <citation type="submission" date="2021-01" db="EMBL/GenBank/DDBJ databases">
        <title>Whole genome shotgun sequence of Actinoplanes cyaneus NBRC 14990.</title>
        <authorList>
            <person name="Komaki H."/>
            <person name="Tamura T."/>
        </authorList>
    </citation>
    <scope>NUCLEOTIDE SEQUENCE</scope>
    <source>
        <strain evidence="4">NBRC 14990</strain>
    </source>
</reference>
<dbReference type="RefSeq" id="WP_203751879.1">
    <property type="nucleotide sequence ID" value="NZ_BAAAUC010000005.1"/>
</dbReference>
<evidence type="ECO:0000256" key="1">
    <source>
        <dbReference type="SAM" id="SignalP"/>
    </source>
</evidence>
<feature type="domain" description="LTD" evidence="3">
    <location>
        <begin position="192"/>
        <end position="307"/>
    </location>
</feature>
<dbReference type="PROSITE" id="PS51841">
    <property type="entry name" value="LTD"/>
    <property type="match status" value="1"/>
</dbReference>
<evidence type="ECO:0000259" key="3">
    <source>
        <dbReference type="PROSITE" id="PS51841"/>
    </source>
</evidence>
<accession>A0A919M9G8</accession>
<evidence type="ECO:0000313" key="5">
    <source>
        <dbReference type="Proteomes" id="UP000619479"/>
    </source>
</evidence>
<feature type="domain" description="TNase-like" evidence="2">
    <location>
        <begin position="40"/>
        <end position="183"/>
    </location>
</feature>
<dbReference type="InterPro" id="IPR036415">
    <property type="entry name" value="Lamin_tail_dom_sf"/>
</dbReference>
<feature type="signal peptide" evidence="1">
    <location>
        <begin position="1"/>
        <end position="25"/>
    </location>
</feature>
<sequence length="407" mass="43266">MLRRLVALAASIALTAAVMPAPAAAATVACRPGTGSPRCTVWTGKVDWVPDGDTLMVRVGRAAARSVRLIGVQAMEQHRYSPNPARRRGECHALEATARVEQLVKAANGVVRLTAQHASSSSRGRPLRSIAVRIGGRWVDLGSDLVQRGHALALAFPGEGAWDQAYARAAAEAAPRRKGLWDDDACGTGPASGAKLTVWANPDAAGGDLDDEWVRVGNTGPRAVDLSGWWVRDSGLRRYTFARGTVVPAGGRIYVHVGRGRDSATHKHWGLDAQILTNTDPAHPGAGDGAYLFDPQGDLRRSFVYPCLVRCGSPLTGTVELKVKYGGIEKVTLTGIGGSPVNLQGHVMVGGRYRHRFDEPTILRPGETIDVPLAGGRAVLDDAGGEVRLVTADMWTVACRWWGTGTC</sequence>
<evidence type="ECO:0000313" key="4">
    <source>
        <dbReference type="EMBL" id="GID69443.1"/>
    </source>
</evidence>
<dbReference type="PROSITE" id="PS51257">
    <property type="entry name" value="PROKAR_LIPOPROTEIN"/>
    <property type="match status" value="1"/>
</dbReference>
<dbReference type="Proteomes" id="UP000619479">
    <property type="component" value="Unassembled WGS sequence"/>
</dbReference>
<proteinExistence type="predicted"/>
<dbReference type="SUPFAM" id="SSF50199">
    <property type="entry name" value="Staphylococcal nuclease"/>
    <property type="match status" value="1"/>
</dbReference>
<dbReference type="InterPro" id="IPR035437">
    <property type="entry name" value="SNase_OB-fold_sf"/>
</dbReference>
<dbReference type="Gene3D" id="2.60.40.1260">
    <property type="entry name" value="Lamin Tail domain"/>
    <property type="match status" value="1"/>
</dbReference>
<dbReference type="Pfam" id="PF00932">
    <property type="entry name" value="LTD"/>
    <property type="match status" value="1"/>
</dbReference>
<organism evidence="4 5">
    <name type="scientific">Actinoplanes cyaneus</name>
    <dbReference type="NCBI Taxonomy" id="52696"/>
    <lineage>
        <taxon>Bacteria</taxon>
        <taxon>Bacillati</taxon>
        <taxon>Actinomycetota</taxon>
        <taxon>Actinomycetes</taxon>
        <taxon>Micromonosporales</taxon>
        <taxon>Micromonosporaceae</taxon>
        <taxon>Actinoplanes</taxon>
    </lineage>
</organism>
<comment type="caution">
    <text evidence="4">The sequence shown here is derived from an EMBL/GenBank/DDBJ whole genome shotgun (WGS) entry which is preliminary data.</text>
</comment>
<dbReference type="EMBL" id="BOMH01000061">
    <property type="protein sequence ID" value="GID69443.1"/>
    <property type="molecule type" value="Genomic_DNA"/>
</dbReference>
<dbReference type="InterPro" id="IPR001322">
    <property type="entry name" value="Lamin_tail_dom"/>
</dbReference>
<dbReference type="Gene3D" id="2.40.50.90">
    <property type="match status" value="1"/>
</dbReference>
<dbReference type="PROSITE" id="PS50830">
    <property type="entry name" value="TNASE_3"/>
    <property type="match status" value="1"/>
</dbReference>
<feature type="chain" id="PRO_5037702414" description="Nuclease" evidence="1">
    <location>
        <begin position="26"/>
        <end position="407"/>
    </location>
</feature>
<dbReference type="Pfam" id="PF00565">
    <property type="entry name" value="SNase"/>
    <property type="match status" value="1"/>
</dbReference>
<name>A0A919M9G8_9ACTN</name>
<evidence type="ECO:0000259" key="2">
    <source>
        <dbReference type="PROSITE" id="PS50830"/>
    </source>
</evidence>
<keyword evidence="5" id="KW-1185">Reference proteome</keyword>
<dbReference type="AlphaFoldDB" id="A0A919M9G8"/>
<dbReference type="InterPro" id="IPR016071">
    <property type="entry name" value="Staphylococal_nuclease_OB-fold"/>
</dbReference>
<evidence type="ECO:0008006" key="6">
    <source>
        <dbReference type="Google" id="ProtNLM"/>
    </source>
</evidence>
<protein>
    <recommendedName>
        <fullName evidence="6">Nuclease</fullName>
    </recommendedName>
</protein>
<dbReference type="SUPFAM" id="SSF74853">
    <property type="entry name" value="Lamin A/C globular tail domain"/>
    <property type="match status" value="1"/>
</dbReference>
<dbReference type="SMART" id="SM00318">
    <property type="entry name" value="SNc"/>
    <property type="match status" value="1"/>
</dbReference>